<feature type="compositionally biased region" description="Basic and acidic residues" evidence="1">
    <location>
        <begin position="14"/>
        <end position="42"/>
    </location>
</feature>
<evidence type="ECO:0000256" key="1">
    <source>
        <dbReference type="SAM" id="MobiDB-lite"/>
    </source>
</evidence>
<accession>A0A2P5W7W6</accession>
<feature type="region of interest" description="Disordered" evidence="1">
    <location>
        <begin position="1"/>
        <end position="55"/>
    </location>
</feature>
<sequence>MIEPHHNPCNKNRVTHEERRLQINKPDEWQTHVKEKPKAHDQSKRHHDKRRDETKQFKVRDKVLLDEKDSRIATSELITNGVTPFTVLNVFPYDTVEVHHSEFDTFKNTMMKKRGKKASVPTSKKQKGPGATFSSTSTEAHHPRLQFSSGQQDDLFQLLQFFAIIEHTYSELTLEFCTTFHLQHVMNTHDEAGTITF</sequence>
<dbReference type="AlphaFoldDB" id="A0A2P5W7W6"/>
<dbReference type="Proteomes" id="UP000239757">
    <property type="component" value="Unassembled WGS sequence"/>
</dbReference>
<protein>
    <submittedName>
        <fullName evidence="2">Uncharacterized protein</fullName>
    </submittedName>
</protein>
<evidence type="ECO:0000313" key="3">
    <source>
        <dbReference type="Proteomes" id="UP000239757"/>
    </source>
</evidence>
<reference evidence="2 3" key="1">
    <citation type="submission" date="2015-01" db="EMBL/GenBank/DDBJ databases">
        <title>Genome of allotetraploid Gossypium barbadense reveals genomic plasticity and fiber elongation in cotton evolution.</title>
        <authorList>
            <person name="Chen X."/>
            <person name="Liu X."/>
            <person name="Zhao B."/>
            <person name="Zheng H."/>
            <person name="Hu Y."/>
            <person name="Lu G."/>
            <person name="Yang C."/>
            <person name="Chen J."/>
            <person name="Shan C."/>
            <person name="Zhang L."/>
            <person name="Zhou Y."/>
            <person name="Wang L."/>
            <person name="Guo W."/>
            <person name="Bai Y."/>
            <person name="Ruan J."/>
            <person name="Shangguan X."/>
            <person name="Mao Y."/>
            <person name="Jiang J."/>
            <person name="Zhu Y."/>
            <person name="Lei J."/>
            <person name="Kang H."/>
            <person name="Chen S."/>
            <person name="He X."/>
            <person name="Wang R."/>
            <person name="Wang Y."/>
            <person name="Chen J."/>
            <person name="Wang L."/>
            <person name="Yu S."/>
            <person name="Wang B."/>
            <person name="Wei J."/>
            <person name="Song S."/>
            <person name="Lu X."/>
            <person name="Gao Z."/>
            <person name="Gu W."/>
            <person name="Deng X."/>
            <person name="Ma D."/>
            <person name="Wang S."/>
            <person name="Liang W."/>
            <person name="Fang L."/>
            <person name="Cai C."/>
            <person name="Zhu X."/>
            <person name="Zhou B."/>
            <person name="Zhang Y."/>
            <person name="Chen Z."/>
            <person name="Xu S."/>
            <person name="Zhu R."/>
            <person name="Wang S."/>
            <person name="Zhang T."/>
            <person name="Zhao G."/>
        </authorList>
    </citation>
    <scope>NUCLEOTIDE SEQUENCE [LARGE SCALE GENOMIC DNA]</scope>
    <source>
        <strain evidence="3">cv. Xinhai21</strain>
        <tissue evidence="2">Leaf</tissue>
    </source>
</reference>
<feature type="region of interest" description="Disordered" evidence="1">
    <location>
        <begin position="114"/>
        <end position="141"/>
    </location>
</feature>
<dbReference type="OrthoDB" id="1094981at2759"/>
<gene>
    <name evidence="2" type="ORF">GOBAR_AA33504</name>
</gene>
<evidence type="ECO:0000313" key="2">
    <source>
        <dbReference type="EMBL" id="PPR87186.1"/>
    </source>
</evidence>
<proteinExistence type="predicted"/>
<organism evidence="2 3">
    <name type="scientific">Gossypium barbadense</name>
    <name type="common">Sea Island cotton</name>
    <name type="synonym">Hibiscus barbadensis</name>
    <dbReference type="NCBI Taxonomy" id="3634"/>
    <lineage>
        <taxon>Eukaryota</taxon>
        <taxon>Viridiplantae</taxon>
        <taxon>Streptophyta</taxon>
        <taxon>Embryophyta</taxon>
        <taxon>Tracheophyta</taxon>
        <taxon>Spermatophyta</taxon>
        <taxon>Magnoliopsida</taxon>
        <taxon>eudicotyledons</taxon>
        <taxon>Gunneridae</taxon>
        <taxon>Pentapetalae</taxon>
        <taxon>rosids</taxon>
        <taxon>malvids</taxon>
        <taxon>Malvales</taxon>
        <taxon>Malvaceae</taxon>
        <taxon>Malvoideae</taxon>
        <taxon>Gossypium</taxon>
    </lineage>
</organism>
<name>A0A2P5W7W6_GOSBA</name>
<dbReference type="EMBL" id="KZ668683">
    <property type="protein sequence ID" value="PPR87186.1"/>
    <property type="molecule type" value="Genomic_DNA"/>
</dbReference>